<dbReference type="OrthoDB" id="751155at2759"/>
<dbReference type="InterPro" id="IPR046960">
    <property type="entry name" value="PPR_At4g14850-like_plant"/>
</dbReference>
<dbReference type="AlphaFoldDB" id="A0A9Q0JIZ4"/>
<feature type="repeat" description="PPR" evidence="2">
    <location>
        <begin position="576"/>
        <end position="610"/>
    </location>
</feature>
<dbReference type="NCBIfam" id="TIGR00756">
    <property type="entry name" value="PPR"/>
    <property type="match status" value="3"/>
</dbReference>
<dbReference type="PANTHER" id="PTHR47926:SF347">
    <property type="entry name" value="PENTATRICOPEPTIDE REPEAT-CONTAINING PROTEIN"/>
    <property type="match status" value="1"/>
</dbReference>
<dbReference type="PANTHER" id="PTHR47926">
    <property type="entry name" value="PENTATRICOPEPTIDE REPEAT-CONTAINING PROTEIN"/>
    <property type="match status" value="1"/>
</dbReference>
<gene>
    <name evidence="3" type="ORF">Tsubulata_007972</name>
</gene>
<evidence type="ECO:0000256" key="1">
    <source>
        <dbReference type="ARBA" id="ARBA00022737"/>
    </source>
</evidence>
<dbReference type="FunFam" id="1.25.40.10:FF:000196">
    <property type="entry name" value="Pentatricopeptide repeat-containing protein At4g14850"/>
    <property type="match status" value="1"/>
</dbReference>
<keyword evidence="4" id="KW-1185">Reference proteome</keyword>
<dbReference type="InterPro" id="IPR002885">
    <property type="entry name" value="PPR_rpt"/>
</dbReference>
<proteinExistence type="predicted"/>
<evidence type="ECO:0000313" key="3">
    <source>
        <dbReference type="EMBL" id="KAJ4843553.1"/>
    </source>
</evidence>
<dbReference type="PROSITE" id="PS51375">
    <property type="entry name" value="PPR"/>
    <property type="match status" value="5"/>
</dbReference>
<organism evidence="3 4">
    <name type="scientific">Turnera subulata</name>
    <dbReference type="NCBI Taxonomy" id="218843"/>
    <lineage>
        <taxon>Eukaryota</taxon>
        <taxon>Viridiplantae</taxon>
        <taxon>Streptophyta</taxon>
        <taxon>Embryophyta</taxon>
        <taxon>Tracheophyta</taxon>
        <taxon>Spermatophyta</taxon>
        <taxon>Magnoliopsida</taxon>
        <taxon>eudicotyledons</taxon>
        <taxon>Gunneridae</taxon>
        <taxon>Pentapetalae</taxon>
        <taxon>rosids</taxon>
        <taxon>fabids</taxon>
        <taxon>Malpighiales</taxon>
        <taxon>Passifloraceae</taxon>
        <taxon>Turnera</taxon>
    </lineage>
</organism>
<sequence>MTAVTESAKTQQLLLLKLNRQLASFSRSNQYKHALHLFDEIHSLHRLKPDPYTLSSTLTACAHLRDTAFGSQLHAHATKSGLNTHLHVANTLLSLYSKAGRGDIASVKRAFGEIRNPDVYSYTTLLSGCNKMGYVAYAWEVFDKMQERERSVTVWNAMITGRVEGGSEEVGFGLFREMRRLGAGCDGYSFSSVLSGCGWDFGRQVHSLVIKEGFLARSSVVNALITMCFNVANVMDAYSVFEQVEDSVRDEVTYNAMIDGLTSVGRGEEALDMFRKMLGASLRPTESTFVSLMSSCSFARVGFQIHAQAMKVGFGACTSVSNAAITMYATFEDLRAAIMVFEGLEDKDVVSWNSMISSYAQGSAGQPTMLAYLGMQRAGFEPDEYTFGSLLASSEFVETVEMVHALVLSNGFIANIHVCNALISAYSKHGNMNKAYQVFSEMFARNLISWNAVMSGFLLNGLWILGLELFSKLLIVLTACTCLEDLYGALQFHAKLIKDGFHHNCHVGSGLIDLYAMSGAPIFHLPFQEKQFHAIGNETRDPFYCISVNNAFVAMHAKCGNLQDARKLFDRMPEHNTVSLNSMVAAYAQHRIGLGSLKLFEQMLEAGTAPTSITFVSVLSACAHT</sequence>
<dbReference type="Proteomes" id="UP001141552">
    <property type="component" value="Unassembled WGS sequence"/>
</dbReference>
<comment type="caution">
    <text evidence="3">The sequence shown here is derived from an EMBL/GenBank/DDBJ whole genome shotgun (WGS) entry which is preliminary data.</text>
</comment>
<dbReference type="Pfam" id="PF13041">
    <property type="entry name" value="PPR_2"/>
    <property type="match status" value="2"/>
</dbReference>
<dbReference type="Pfam" id="PF01535">
    <property type="entry name" value="PPR"/>
    <property type="match status" value="5"/>
</dbReference>
<reference evidence="3" key="1">
    <citation type="submission" date="2022-02" db="EMBL/GenBank/DDBJ databases">
        <authorList>
            <person name="Henning P.M."/>
            <person name="McCubbin A.G."/>
            <person name="Shore J.S."/>
        </authorList>
    </citation>
    <scope>NUCLEOTIDE SEQUENCE</scope>
    <source>
        <strain evidence="3">F60SS</strain>
        <tissue evidence="3">Leaves</tissue>
    </source>
</reference>
<feature type="repeat" description="PPR" evidence="2">
    <location>
        <begin position="415"/>
        <end position="449"/>
    </location>
</feature>
<feature type="repeat" description="PPR" evidence="2">
    <location>
        <begin position="348"/>
        <end position="382"/>
    </location>
</feature>
<name>A0A9Q0JIZ4_9ROSI</name>
<dbReference type="GO" id="GO:0009451">
    <property type="term" value="P:RNA modification"/>
    <property type="evidence" value="ECO:0007669"/>
    <property type="project" value="InterPro"/>
</dbReference>
<dbReference type="GO" id="GO:0003723">
    <property type="term" value="F:RNA binding"/>
    <property type="evidence" value="ECO:0007669"/>
    <property type="project" value="InterPro"/>
</dbReference>
<dbReference type="Pfam" id="PF12854">
    <property type="entry name" value="PPR_1"/>
    <property type="match status" value="1"/>
</dbReference>
<dbReference type="EMBL" id="JAKUCV010002209">
    <property type="protein sequence ID" value="KAJ4843553.1"/>
    <property type="molecule type" value="Genomic_DNA"/>
</dbReference>
<evidence type="ECO:0000256" key="2">
    <source>
        <dbReference type="PROSITE-ProRule" id="PRU00708"/>
    </source>
</evidence>
<evidence type="ECO:0000313" key="4">
    <source>
        <dbReference type="Proteomes" id="UP001141552"/>
    </source>
</evidence>
<dbReference type="Gene3D" id="1.25.40.10">
    <property type="entry name" value="Tetratricopeptide repeat domain"/>
    <property type="match status" value="6"/>
</dbReference>
<feature type="repeat" description="PPR" evidence="2">
    <location>
        <begin position="250"/>
        <end position="284"/>
    </location>
</feature>
<keyword evidence="1" id="KW-0677">Repeat</keyword>
<evidence type="ECO:0008006" key="5">
    <source>
        <dbReference type="Google" id="ProtNLM"/>
    </source>
</evidence>
<protein>
    <recommendedName>
        <fullName evidence="5">Pentacotripeptide-repeat region of PRORP domain-containing protein</fullName>
    </recommendedName>
</protein>
<reference evidence="3" key="2">
    <citation type="journal article" date="2023" name="Plants (Basel)">
        <title>Annotation of the Turnera subulata (Passifloraceae) Draft Genome Reveals the S-Locus Evolved after the Divergence of Turneroideae from Passifloroideae in a Stepwise Manner.</title>
        <authorList>
            <person name="Henning P.M."/>
            <person name="Roalson E.H."/>
            <person name="Mir W."/>
            <person name="McCubbin A.G."/>
            <person name="Shore J.S."/>
        </authorList>
    </citation>
    <scope>NUCLEOTIDE SEQUENCE</scope>
    <source>
        <strain evidence="3">F60SS</strain>
    </source>
</reference>
<feature type="repeat" description="PPR" evidence="2">
    <location>
        <begin position="118"/>
        <end position="152"/>
    </location>
</feature>
<dbReference type="InterPro" id="IPR011990">
    <property type="entry name" value="TPR-like_helical_dom_sf"/>
</dbReference>
<accession>A0A9Q0JIZ4</accession>